<reference evidence="8" key="1">
    <citation type="submission" date="2025-08" db="UniProtKB">
        <authorList>
            <consortium name="RefSeq"/>
        </authorList>
    </citation>
    <scope>IDENTIFICATION</scope>
    <source>
        <tissue evidence="8">Whole body</tissue>
    </source>
</reference>
<evidence type="ECO:0000313" key="7">
    <source>
        <dbReference type="Proteomes" id="UP001652626"/>
    </source>
</evidence>
<keyword evidence="4 5" id="KW-0642">Proline metabolism</keyword>
<dbReference type="EC" id="1.5.5.2" evidence="5"/>
<evidence type="ECO:0000256" key="2">
    <source>
        <dbReference type="ARBA" id="ARBA00005869"/>
    </source>
</evidence>
<keyword evidence="7" id="KW-1185">Reference proteome</keyword>
<evidence type="ECO:0000256" key="1">
    <source>
        <dbReference type="ARBA" id="ARBA00004739"/>
    </source>
</evidence>
<comment type="function">
    <text evidence="5">Converts proline to delta-1-pyrroline-5-carboxylate.</text>
</comment>
<evidence type="ECO:0000259" key="6">
    <source>
        <dbReference type="Pfam" id="PF01619"/>
    </source>
</evidence>
<comment type="catalytic activity">
    <reaction evidence="5">
        <text>L-proline + a quinone = (S)-1-pyrroline-5-carboxylate + a quinol + H(+)</text>
        <dbReference type="Rhea" id="RHEA:23784"/>
        <dbReference type="ChEBI" id="CHEBI:15378"/>
        <dbReference type="ChEBI" id="CHEBI:17388"/>
        <dbReference type="ChEBI" id="CHEBI:24646"/>
        <dbReference type="ChEBI" id="CHEBI:60039"/>
        <dbReference type="ChEBI" id="CHEBI:132124"/>
        <dbReference type="EC" id="1.5.5.2"/>
    </reaction>
</comment>
<dbReference type="PANTHER" id="PTHR13914:SF0">
    <property type="entry name" value="PROLINE DEHYDROGENASE 1, MITOCHONDRIAL"/>
    <property type="match status" value="1"/>
</dbReference>
<organism evidence="7 8">
    <name type="scientific">Vanessa tameamea</name>
    <name type="common">Kamehameha butterfly</name>
    <dbReference type="NCBI Taxonomy" id="334116"/>
    <lineage>
        <taxon>Eukaryota</taxon>
        <taxon>Metazoa</taxon>
        <taxon>Ecdysozoa</taxon>
        <taxon>Arthropoda</taxon>
        <taxon>Hexapoda</taxon>
        <taxon>Insecta</taxon>
        <taxon>Pterygota</taxon>
        <taxon>Neoptera</taxon>
        <taxon>Endopterygota</taxon>
        <taxon>Lepidoptera</taxon>
        <taxon>Glossata</taxon>
        <taxon>Ditrysia</taxon>
        <taxon>Papilionoidea</taxon>
        <taxon>Nymphalidae</taxon>
        <taxon>Nymphalinae</taxon>
        <taxon>Vanessa</taxon>
    </lineage>
</organism>
<dbReference type="Pfam" id="PF01619">
    <property type="entry name" value="Pro_dh"/>
    <property type="match status" value="1"/>
</dbReference>
<dbReference type="SUPFAM" id="SSF51730">
    <property type="entry name" value="FAD-linked oxidoreductase"/>
    <property type="match status" value="1"/>
</dbReference>
<name>A0ABM4AT13_VANTA</name>
<accession>A0ABM4AT13</accession>
<keyword evidence="5" id="KW-0274">FAD</keyword>
<evidence type="ECO:0000256" key="3">
    <source>
        <dbReference type="ARBA" id="ARBA00023002"/>
    </source>
</evidence>
<feature type="domain" description="Proline dehydrogenase" evidence="6">
    <location>
        <begin position="207"/>
        <end position="569"/>
    </location>
</feature>
<protein>
    <recommendedName>
        <fullName evidence="5">Proline dehydrogenase</fullName>
        <ecNumber evidence="5">1.5.5.2</ecNumber>
    </recommendedName>
</protein>
<evidence type="ECO:0000313" key="8">
    <source>
        <dbReference type="RefSeq" id="XP_064074440.1"/>
    </source>
</evidence>
<dbReference type="InterPro" id="IPR002872">
    <property type="entry name" value="Proline_DH_dom"/>
</dbReference>
<sequence length="605" mass="69342">MALLRRLAVNAPRGVRVLSTPPPSRDELDLSFNSPKDAFKSKKTSELVRAYLVYQICSINWIVENNDMLMKSLRQMVGQRLFEAIMKATFYGQFVAGEDQNKIRPTLERLRSFGVKSILDYSVEEDLSQEEAEKREVRSCVTSSRLNELIKTGPRNLQDLVIAGASISTFGDTQEEGQLKQYHVEQRFADRRYKVTSARTYFYLNEAACEKNMEAFMRSIDAVAETTKSTGLMAVKLTALGRPQLLLQLSEVIMRARSYMHQIAGGTGNVLTHHKTIEDLQRYLGDLSSKPEVQEFMKKITSDKEGIVHLFPWSNILDKDMGLSDSFRVPDPKTGQMRRLISQISPKEEEMFRNMLRRLNHIIHVANESDVRIMIDAEQTYFQPAISRICLEMMRRYNKDKFLVFNTYQTYLKNTYNEIVTDLEQAQRQNFYWGAKLVRGAYIEQERARAAAMGYEDPTCDSVGATSASFHRCLKEILGRVKTEPNGDRLGIMVASHNEDTVRYAIQLMKEHDIKPGDKVVCFGQLLGMCDHITFPLGQAGYSAYKYVPYGPVVEVLPYLSRRANENRGFLVKIKKEKGLLLKEIFRRLFTGQIFYKPSGNYTPV</sequence>
<dbReference type="InterPro" id="IPR029041">
    <property type="entry name" value="FAD-linked_oxidoreductase-like"/>
</dbReference>
<comment type="similarity">
    <text evidence="2 5">Belongs to the proline oxidase family.</text>
</comment>
<evidence type="ECO:0000256" key="5">
    <source>
        <dbReference type="RuleBase" id="RU364054"/>
    </source>
</evidence>
<comment type="cofactor">
    <cofactor evidence="5">
        <name>FAD</name>
        <dbReference type="ChEBI" id="CHEBI:57692"/>
    </cofactor>
</comment>
<keyword evidence="5" id="KW-0285">Flavoprotein</keyword>
<dbReference type="InterPro" id="IPR015659">
    <property type="entry name" value="Proline_oxidase"/>
</dbReference>
<dbReference type="PANTHER" id="PTHR13914">
    <property type="entry name" value="PROLINE OXIDASE"/>
    <property type="match status" value="1"/>
</dbReference>
<evidence type="ECO:0000256" key="4">
    <source>
        <dbReference type="ARBA" id="ARBA00023062"/>
    </source>
</evidence>
<dbReference type="Gene3D" id="3.20.20.220">
    <property type="match status" value="2"/>
</dbReference>
<dbReference type="GeneID" id="113395512"/>
<comment type="pathway">
    <text evidence="1">Amino-acid degradation; L-proline degradation into L-glutamate; L-glutamate from L-proline: step 1/2.</text>
</comment>
<keyword evidence="3 5" id="KW-0560">Oxidoreductase</keyword>
<dbReference type="RefSeq" id="XP_064074440.1">
    <property type="nucleotide sequence ID" value="XM_064218370.1"/>
</dbReference>
<gene>
    <name evidence="8" type="primary">LOC113395512</name>
</gene>
<dbReference type="Proteomes" id="UP001652626">
    <property type="component" value="Chromosome 21"/>
</dbReference>
<proteinExistence type="inferred from homology"/>